<keyword evidence="3" id="KW-1185">Reference proteome</keyword>
<gene>
    <name evidence="2" type="ORF">ABENE_19590</name>
</gene>
<protein>
    <recommendedName>
        <fullName evidence="4">Flagellin N-terminal domain-containing protein</fullName>
    </recommendedName>
</protein>
<dbReference type="EMBL" id="AWGB01000063">
    <property type="protein sequence ID" value="ESQ84623.1"/>
    <property type="molecule type" value="Genomic_DNA"/>
</dbReference>
<dbReference type="AlphaFoldDB" id="V4QZQ4"/>
<organism evidence="2 3">
    <name type="scientific">Asticcacaulis benevestitus DSM 16100 = ATCC BAA-896</name>
    <dbReference type="NCBI Taxonomy" id="1121022"/>
    <lineage>
        <taxon>Bacteria</taxon>
        <taxon>Pseudomonadati</taxon>
        <taxon>Pseudomonadota</taxon>
        <taxon>Alphaproteobacteria</taxon>
        <taxon>Caulobacterales</taxon>
        <taxon>Caulobacteraceae</taxon>
        <taxon>Asticcacaulis</taxon>
    </lineage>
</organism>
<reference evidence="2 3" key="1">
    <citation type="journal article" date="2014" name="Nature">
        <title>Sequential evolution of bacterial morphology by co-option of a developmental regulator.</title>
        <authorList>
            <person name="Jiang C."/>
            <person name="Brown P.J."/>
            <person name="Ducret A."/>
            <person name="Brun Y.V."/>
        </authorList>
    </citation>
    <scope>NUCLEOTIDE SEQUENCE [LARGE SCALE GENOMIC DNA]</scope>
    <source>
        <strain evidence="2 3">DSM 16100</strain>
    </source>
</reference>
<evidence type="ECO:0000313" key="2">
    <source>
        <dbReference type="EMBL" id="ESQ84623.1"/>
    </source>
</evidence>
<evidence type="ECO:0008006" key="4">
    <source>
        <dbReference type="Google" id="ProtNLM"/>
    </source>
</evidence>
<name>V4QZQ4_9CAUL</name>
<feature type="region of interest" description="Disordered" evidence="1">
    <location>
        <begin position="88"/>
        <end position="110"/>
    </location>
</feature>
<proteinExistence type="predicted"/>
<dbReference type="Proteomes" id="UP000017837">
    <property type="component" value="Unassembled WGS sequence"/>
</dbReference>
<dbReference type="eggNOG" id="ENOG50333H6">
    <property type="taxonomic scope" value="Bacteria"/>
</dbReference>
<dbReference type="PATRIC" id="fig|1121022.4.peg.4013"/>
<evidence type="ECO:0000256" key="1">
    <source>
        <dbReference type="SAM" id="MobiDB-lite"/>
    </source>
</evidence>
<accession>V4QZQ4</accession>
<dbReference type="STRING" id="1121022.GCA_000376105_00706"/>
<comment type="caution">
    <text evidence="2">The sequence shown here is derived from an EMBL/GenBank/DDBJ whole genome shotgun (WGS) entry which is preliminary data.</text>
</comment>
<sequence length="110" mass="11323">MVRHGAQQLTVAENAVETALVEVSTLLSQLGRMRLDSNLSPVLGQEAIATLVESVTLLSNARGKMVDAHEHLNGVKTQIGCGAVAAGTLDKGESKPAPHVSIVGGTRTAA</sequence>
<evidence type="ECO:0000313" key="3">
    <source>
        <dbReference type="Proteomes" id="UP000017837"/>
    </source>
</evidence>